<proteinExistence type="predicted"/>
<feature type="domain" description="HTH cro/C1-type" evidence="2">
    <location>
        <begin position="5"/>
        <end position="59"/>
    </location>
</feature>
<accession>A0A1H5PG82</accession>
<dbReference type="Pfam" id="PF01381">
    <property type="entry name" value="HTH_3"/>
    <property type="match status" value="1"/>
</dbReference>
<sequence>MKNTIADSRKAAKWSQQYLATMLSVSRQTVIALERGKYNPSLPLAFRLARVFNTTIEDLFIDEDLGPELSDPKSSPL</sequence>
<evidence type="ECO:0000256" key="1">
    <source>
        <dbReference type="ARBA" id="ARBA00023125"/>
    </source>
</evidence>
<dbReference type="EMBL" id="FNTV01000002">
    <property type="protein sequence ID" value="SEF12037.1"/>
    <property type="molecule type" value="Genomic_DNA"/>
</dbReference>
<name>A0A1H5PG82_9MICC</name>
<dbReference type="PANTHER" id="PTHR46558:SF4">
    <property type="entry name" value="DNA-BIDING PHAGE PROTEIN"/>
    <property type="match status" value="1"/>
</dbReference>
<gene>
    <name evidence="3" type="ORF">SAMN04489740_4175</name>
</gene>
<dbReference type="GO" id="GO:0003677">
    <property type="term" value="F:DNA binding"/>
    <property type="evidence" value="ECO:0007669"/>
    <property type="project" value="UniProtKB-KW"/>
</dbReference>
<dbReference type="InterPro" id="IPR010982">
    <property type="entry name" value="Lambda_DNA-bd_dom_sf"/>
</dbReference>
<dbReference type="RefSeq" id="WP_074713607.1">
    <property type="nucleotide sequence ID" value="NZ_FNTV01000002.1"/>
</dbReference>
<keyword evidence="1" id="KW-0238">DNA-binding</keyword>
<reference evidence="3 4" key="1">
    <citation type="submission" date="2016-10" db="EMBL/GenBank/DDBJ databases">
        <authorList>
            <person name="de Groot N.N."/>
        </authorList>
    </citation>
    <scope>NUCLEOTIDE SEQUENCE [LARGE SCALE GENOMIC DNA]</scope>
    <source>
        <strain evidence="3 4">DSM 22274</strain>
    </source>
</reference>
<dbReference type="PROSITE" id="PS50943">
    <property type="entry name" value="HTH_CROC1"/>
    <property type="match status" value="1"/>
</dbReference>
<protein>
    <submittedName>
        <fullName evidence="3">Putative transcriptional regulator</fullName>
    </submittedName>
</protein>
<evidence type="ECO:0000259" key="2">
    <source>
        <dbReference type="PROSITE" id="PS50943"/>
    </source>
</evidence>
<dbReference type="AlphaFoldDB" id="A0A1H5PG82"/>
<dbReference type="SMART" id="SM00530">
    <property type="entry name" value="HTH_XRE"/>
    <property type="match status" value="1"/>
</dbReference>
<dbReference type="InterPro" id="IPR001387">
    <property type="entry name" value="Cro/C1-type_HTH"/>
</dbReference>
<dbReference type="SUPFAM" id="SSF47413">
    <property type="entry name" value="lambda repressor-like DNA-binding domains"/>
    <property type="match status" value="1"/>
</dbReference>
<dbReference type="CDD" id="cd00093">
    <property type="entry name" value="HTH_XRE"/>
    <property type="match status" value="1"/>
</dbReference>
<dbReference type="Gene3D" id="1.10.260.40">
    <property type="entry name" value="lambda repressor-like DNA-binding domains"/>
    <property type="match status" value="1"/>
</dbReference>
<organism evidence="3 4">
    <name type="scientific">Arthrobacter alpinus</name>
    <dbReference type="NCBI Taxonomy" id="656366"/>
    <lineage>
        <taxon>Bacteria</taxon>
        <taxon>Bacillati</taxon>
        <taxon>Actinomycetota</taxon>
        <taxon>Actinomycetes</taxon>
        <taxon>Micrococcales</taxon>
        <taxon>Micrococcaceae</taxon>
        <taxon>Arthrobacter</taxon>
    </lineage>
</organism>
<dbReference type="PANTHER" id="PTHR46558">
    <property type="entry name" value="TRACRIPTIONAL REGULATORY PROTEIN-RELATED-RELATED"/>
    <property type="match status" value="1"/>
</dbReference>
<evidence type="ECO:0000313" key="4">
    <source>
        <dbReference type="Proteomes" id="UP000182725"/>
    </source>
</evidence>
<evidence type="ECO:0000313" key="3">
    <source>
        <dbReference type="EMBL" id="SEF12037.1"/>
    </source>
</evidence>
<dbReference type="Proteomes" id="UP000182725">
    <property type="component" value="Unassembled WGS sequence"/>
</dbReference>